<reference evidence="1 2" key="1">
    <citation type="submission" date="2019-11" db="EMBL/GenBank/DDBJ databases">
        <authorList>
            <person name="Lang L."/>
        </authorList>
    </citation>
    <scope>NUCLEOTIDE SEQUENCE [LARGE SCALE GENOMIC DNA]</scope>
    <source>
        <strain evidence="1 2">YIM 132242</strain>
    </source>
</reference>
<organism evidence="1 2">
    <name type="scientific">Paracoccus lichenicola</name>
    <dbReference type="NCBI Taxonomy" id="2665644"/>
    <lineage>
        <taxon>Bacteria</taxon>
        <taxon>Pseudomonadati</taxon>
        <taxon>Pseudomonadota</taxon>
        <taxon>Alphaproteobacteria</taxon>
        <taxon>Rhodobacterales</taxon>
        <taxon>Paracoccaceae</taxon>
        <taxon>Paracoccus</taxon>
    </lineage>
</organism>
<dbReference type="AlphaFoldDB" id="A0A6L6HIS9"/>
<accession>A0A6L6HIS9</accession>
<name>A0A6L6HIS9_9RHOB</name>
<dbReference type="EMBL" id="WMBT01000001">
    <property type="protein sequence ID" value="MTD99063.1"/>
    <property type="molecule type" value="Genomic_DNA"/>
</dbReference>
<proteinExistence type="predicted"/>
<sequence length="295" mass="33243">MPTYSPAYPTALTRKGLLPGEVREVLQGLPYSLARCIRQYQLHGEPPRRTSAARLAELQAEANRLAGCLGWIDVRKLDAHELHCIVQTCSSPAAGRMVLHLVLSHAARQGVIPRQRLRACIPARSKTRANSAPDRQWSEQDWQTFRHEHPKGTVERVAAVLMVHLGTSWQELCQMPGDELMARIENQPHPELRGDVGGLDFSAGMQFWDMRAGWRIPNPRLHDAVWFGSIECSLWFFHQRVLRQLFYRRAADCGLALLQRRAAAPVVPIRHPAAIHLPQSVRAAVWPAQDLPEAS</sequence>
<dbReference type="Proteomes" id="UP000481417">
    <property type="component" value="Unassembled WGS sequence"/>
</dbReference>
<keyword evidence="2" id="KW-1185">Reference proteome</keyword>
<comment type="caution">
    <text evidence="1">The sequence shown here is derived from an EMBL/GenBank/DDBJ whole genome shotgun (WGS) entry which is preliminary data.</text>
</comment>
<evidence type="ECO:0000313" key="2">
    <source>
        <dbReference type="Proteomes" id="UP000481417"/>
    </source>
</evidence>
<gene>
    <name evidence="1" type="ORF">GIY56_02040</name>
</gene>
<protein>
    <submittedName>
        <fullName evidence="1">Uncharacterized protein</fullName>
    </submittedName>
</protein>
<dbReference type="RefSeq" id="WP_154763138.1">
    <property type="nucleotide sequence ID" value="NZ_WMBT01000001.1"/>
</dbReference>
<evidence type="ECO:0000313" key="1">
    <source>
        <dbReference type="EMBL" id="MTD99063.1"/>
    </source>
</evidence>